<feature type="transmembrane region" description="Helical" evidence="7">
    <location>
        <begin position="205"/>
        <end position="226"/>
    </location>
</feature>
<evidence type="ECO:0000256" key="2">
    <source>
        <dbReference type="ARBA" id="ARBA00007362"/>
    </source>
</evidence>
<organism evidence="9 10">
    <name type="scientific">Zhihengliuella halotolerans</name>
    <dbReference type="NCBI Taxonomy" id="370736"/>
    <lineage>
        <taxon>Bacteria</taxon>
        <taxon>Bacillati</taxon>
        <taxon>Actinomycetota</taxon>
        <taxon>Actinomycetes</taxon>
        <taxon>Micrococcales</taxon>
        <taxon>Micrococcaceae</taxon>
        <taxon>Zhihengliuella</taxon>
    </lineage>
</organism>
<feature type="transmembrane region" description="Helical" evidence="7">
    <location>
        <begin position="120"/>
        <end position="141"/>
    </location>
</feature>
<dbReference type="PANTHER" id="PTHR32322:SF18">
    <property type="entry name" value="S-ADENOSYLMETHIONINE_S-ADENOSYLHOMOCYSTEINE TRANSPORTER"/>
    <property type="match status" value="1"/>
</dbReference>
<dbReference type="InterPro" id="IPR050638">
    <property type="entry name" value="AA-Vitamin_Transporters"/>
</dbReference>
<feature type="transmembrane region" description="Helical" evidence="7">
    <location>
        <begin position="95"/>
        <end position="114"/>
    </location>
</feature>
<keyword evidence="4 7" id="KW-0812">Transmembrane</keyword>
<feature type="transmembrane region" description="Helical" evidence="7">
    <location>
        <begin position="246"/>
        <end position="269"/>
    </location>
</feature>
<dbReference type="Proteomes" id="UP000292685">
    <property type="component" value="Unassembled WGS sequence"/>
</dbReference>
<evidence type="ECO:0000256" key="4">
    <source>
        <dbReference type="ARBA" id="ARBA00022692"/>
    </source>
</evidence>
<evidence type="ECO:0000256" key="3">
    <source>
        <dbReference type="ARBA" id="ARBA00022475"/>
    </source>
</evidence>
<evidence type="ECO:0000256" key="1">
    <source>
        <dbReference type="ARBA" id="ARBA00004651"/>
    </source>
</evidence>
<evidence type="ECO:0000259" key="8">
    <source>
        <dbReference type="Pfam" id="PF00892"/>
    </source>
</evidence>
<dbReference type="Gene3D" id="1.10.3730.20">
    <property type="match status" value="1"/>
</dbReference>
<comment type="subcellular location">
    <subcellularLocation>
        <location evidence="1">Cell membrane</location>
        <topology evidence="1">Multi-pass membrane protein</topology>
    </subcellularLocation>
</comment>
<keyword evidence="6 7" id="KW-0472">Membrane</keyword>
<gene>
    <name evidence="9" type="ORF">EV380_2643</name>
</gene>
<feature type="domain" description="EamA" evidence="8">
    <location>
        <begin position="176"/>
        <end position="318"/>
    </location>
</feature>
<keyword evidence="3" id="KW-1003">Cell membrane</keyword>
<evidence type="ECO:0000256" key="5">
    <source>
        <dbReference type="ARBA" id="ARBA00022989"/>
    </source>
</evidence>
<proteinExistence type="inferred from homology"/>
<feature type="transmembrane region" description="Helical" evidence="7">
    <location>
        <begin position="148"/>
        <end position="165"/>
    </location>
</feature>
<protein>
    <submittedName>
        <fullName evidence="9">Threonine/homoserine efflux transporter RhtA</fullName>
    </submittedName>
</protein>
<dbReference type="EMBL" id="SHLA01000001">
    <property type="protein sequence ID" value="RZU63036.1"/>
    <property type="molecule type" value="Genomic_DNA"/>
</dbReference>
<dbReference type="SUPFAM" id="SSF103481">
    <property type="entry name" value="Multidrug resistance efflux transporter EmrE"/>
    <property type="match status" value="2"/>
</dbReference>
<feature type="transmembrane region" description="Helical" evidence="7">
    <location>
        <begin position="29"/>
        <end position="49"/>
    </location>
</feature>
<dbReference type="Pfam" id="PF00892">
    <property type="entry name" value="EamA"/>
    <property type="match status" value="2"/>
</dbReference>
<evidence type="ECO:0000313" key="9">
    <source>
        <dbReference type="EMBL" id="RZU63036.1"/>
    </source>
</evidence>
<dbReference type="RefSeq" id="WP_242607619.1">
    <property type="nucleotide sequence ID" value="NZ_SHLA01000001.1"/>
</dbReference>
<dbReference type="AlphaFoldDB" id="A0A4V2GA62"/>
<name>A0A4V2GA62_9MICC</name>
<evidence type="ECO:0000256" key="7">
    <source>
        <dbReference type="SAM" id="Phobius"/>
    </source>
</evidence>
<sequence>MAERVGQVGAGALSASEATDYAGQSRRNLAGFGIALFSAIVFATSGSFAKPLLEAGWTSGAAVGARMLGAALVLLLPTLWVLRGRWHTVSDNWKPIVLFGVFGVAVCQFSYFQAVQYLDVSVALLLEYMAPILIVLAAWVVTRRSPRLLTILGAVTSVVGLVLVLDVTGAKGVDPLGVMWGLIAAVGLAVFFVVGAQQNDSLNPLVLTTGGLLVGALLMFALGAVGLLPMRATFGTVNFSGFETPWWAALAGLIVVAAVLAYVSGILAARALGATLASFIGLTEVIFAVCWAWLLLGEMPAPIQLLGGLCIVAGVILVRADELRQARRLTRRARPHSATAEIHHL</sequence>
<dbReference type="PANTHER" id="PTHR32322">
    <property type="entry name" value="INNER MEMBRANE TRANSPORTER"/>
    <property type="match status" value="1"/>
</dbReference>
<feature type="transmembrane region" description="Helical" evidence="7">
    <location>
        <begin position="276"/>
        <end position="296"/>
    </location>
</feature>
<feature type="domain" description="EamA" evidence="8">
    <location>
        <begin position="31"/>
        <end position="165"/>
    </location>
</feature>
<dbReference type="InterPro" id="IPR000620">
    <property type="entry name" value="EamA_dom"/>
</dbReference>
<dbReference type="GO" id="GO:0005886">
    <property type="term" value="C:plasma membrane"/>
    <property type="evidence" value="ECO:0007669"/>
    <property type="project" value="UniProtKB-SubCell"/>
</dbReference>
<feature type="transmembrane region" description="Helical" evidence="7">
    <location>
        <begin position="61"/>
        <end position="83"/>
    </location>
</feature>
<dbReference type="InterPro" id="IPR037185">
    <property type="entry name" value="EmrE-like"/>
</dbReference>
<feature type="transmembrane region" description="Helical" evidence="7">
    <location>
        <begin position="302"/>
        <end position="320"/>
    </location>
</feature>
<feature type="transmembrane region" description="Helical" evidence="7">
    <location>
        <begin position="177"/>
        <end position="196"/>
    </location>
</feature>
<reference evidence="9 10" key="1">
    <citation type="submission" date="2019-02" db="EMBL/GenBank/DDBJ databases">
        <title>Sequencing the genomes of 1000 actinobacteria strains.</title>
        <authorList>
            <person name="Klenk H.-P."/>
        </authorList>
    </citation>
    <scope>NUCLEOTIDE SEQUENCE [LARGE SCALE GENOMIC DNA]</scope>
    <source>
        <strain evidence="9 10">DSM 17364</strain>
    </source>
</reference>
<comment type="caution">
    <text evidence="9">The sequence shown here is derived from an EMBL/GenBank/DDBJ whole genome shotgun (WGS) entry which is preliminary data.</text>
</comment>
<keyword evidence="5 7" id="KW-1133">Transmembrane helix</keyword>
<keyword evidence="10" id="KW-1185">Reference proteome</keyword>
<evidence type="ECO:0000313" key="10">
    <source>
        <dbReference type="Proteomes" id="UP000292685"/>
    </source>
</evidence>
<comment type="similarity">
    <text evidence="2">Belongs to the EamA transporter family.</text>
</comment>
<accession>A0A4V2GA62</accession>
<evidence type="ECO:0000256" key="6">
    <source>
        <dbReference type="ARBA" id="ARBA00023136"/>
    </source>
</evidence>